<feature type="compositionally biased region" description="Basic and acidic residues" evidence="1">
    <location>
        <begin position="42"/>
        <end position="56"/>
    </location>
</feature>
<evidence type="ECO:0000313" key="3">
    <source>
        <dbReference type="EMBL" id="CEM22083.1"/>
    </source>
</evidence>
<sequence length="361" mass="40228">MAVCLVVALGSWLLMDLRRLWFIGLIFFALMSSAARIPVGNEDAHDHEHDGDDHVGMPENAAADDDDNAAGVESGDEWTDAEELRDGSLFPDEAPAAMGLTEEAIETAEAPLCSNETEREDHASDSDVSAHPSPGPSLRRSRRMRHVPPCPGPRAGQFFNFTAEQWDRCPTGCHRCEDVGMDGAAVCFQCKRRFFAVRHHPFTPPEWVHQGPRHANHSHWLGKLSRHAMRQGGLAAAYTLDVVGLMLHLHPLSCFPCPPICESCRAVNVSHEHLDDGAESVVTARAVRCGALYGFFNCVRQRWNNRTVCLDEDNVYREPAKPAECREWVYETGGRVPLVRGWVCGLREPVRVHVSNRTRRV</sequence>
<evidence type="ECO:0000256" key="2">
    <source>
        <dbReference type="SAM" id="Phobius"/>
    </source>
</evidence>
<gene>
    <name evidence="3" type="ORF">Vbra_9621</name>
</gene>
<feature type="compositionally biased region" description="Acidic residues" evidence="1">
    <location>
        <begin position="62"/>
        <end position="82"/>
    </location>
</feature>
<reference evidence="3 4" key="1">
    <citation type="submission" date="2014-11" db="EMBL/GenBank/DDBJ databases">
        <authorList>
            <person name="Zhu J."/>
            <person name="Qi W."/>
            <person name="Song R."/>
        </authorList>
    </citation>
    <scope>NUCLEOTIDE SEQUENCE [LARGE SCALE GENOMIC DNA]</scope>
</reference>
<dbReference type="Proteomes" id="UP000041254">
    <property type="component" value="Unassembled WGS sequence"/>
</dbReference>
<dbReference type="VEuPathDB" id="CryptoDB:Vbra_9621"/>
<keyword evidence="2" id="KW-0472">Membrane</keyword>
<dbReference type="AlphaFoldDB" id="A0A0G4G2J9"/>
<feature type="transmembrane region" description="Helical" evidence="2">
    <location>
        <begin position="20"/>
        <end position="39"/>
    </location>
</feature>
<feature type="region of interest" description="Disordered" evidence="1">
    <location>
        <begin position="41"/>
        <end position="82"/>
    </location>
</feature>
<feature type="compositionally biased region" description="Basic and acidic residues" evidence="1">
    <location>
        <begin position="116"/>
        <end position="125"/>
    </location>
</feature>
<protein>
    <submittedName>
        <fullName evidence="3">Uncharacterized protein</fullName>
    </submittedName>
</protein>
<dbReference type="EMBL" id="CDMY01000550">
    <property type="protein sequence ID" value="CEM22083.1"/>
    <property type="molecule type" value="Genomic_DNA"/>
</dbReference>
<feature type="region of interest" description="Disordered" evidence="1">
    <location>
        <begin position="113"/>
        <end position="149"/>
    </location>
</feature>
<keyword evidence="4" id="KW-1185">Reference proteome</keyword>
<organism evidence="3 4">
    <name type="scientific">Vitrella brassicaformis (strain CCMP3155)</name>
    <dbReference type="NCBI Taxonomy" id="1169540"/>
    <lineage>
        <taxon>Eukaryota</taxon>
        <taxon>Sar</taxon>
        <taxon>Alveolata</taxon>
        <taxon>Colpodellida</taxon>
        <taxon>Vitrellaceae</taxon>
        <taxon>Vitrella</taxon>
    </lineage>
</organism>
<accession>A0A0G4G2J9</accession>
<dbReference type="InParanoid" id="A0A0G4G2J9"/>
<name>A0A0G4G2J9_VITBC</name>
<evidence type="ECO:0000256" key="1">
    <source>
        <dbReference type="SAM" id="MobiDB-lite"/>
    </source>
</evidence>
<keyword evidence="2" id="KW-1133">Transmembrane helix</keyword>
<proteinExistence type="predicted"/>
<evidence type="ECO:0000313" key="4">
    <source>
        <dbReference type="Proteomes" id="UP000041254"/>
    </source>
</evidence>
<keyword evidence="2" id="KW-0812">Transmembrane</keyword>